<dbReference type="OrthoDB" id="6894050at2"/>
<evidence type="ECO:0000313" key="3">
    <source>
        <dbReference type="Proteomes" id="UP000016568"/>
    </source>
</evidence>
<dbReference type="RefSeq" id="WP_021690764.1">
    <property type="nucleotide sequence ID" value="NZ_BASZ01000006.1"/>
</dbReference>
<evidence type="ECO:0000256" key="1">
    <source>
        <dbReference type="SAM" id="SignalP"/>
    </source>
</evidence>
<name>U2ZWX5_9SPHN</name>
<feature type="chain" id="PRO_5030177829" description="Lipoprotein" evidence="1">
    <location>
        <begin position="26"/>
        <end position="141"/>
    </location>
</feature>
<dbReference type="Proteomes" id="UP000016568">
    <property type="component" value="Unassembled WGS sequence"/>
</dbReference>
<sequence>MKVMRASCLIGAVAGAFLAAQPALAAPEKCSTESFQSFIARFSHQISVQEKATAKKLVMEYLDDTGTTGEPVMKRRIVPLADVTWPVMPDLAIVKSRAQIRDLPGGGKEVVVRGDGNGERNSYEFRRQPCWTLIRTSDESM</sequence>
<keyword evidence="3" id="KW-1185">Reference proteome</keyword>
<comment type="caution">
    <text evidence="2">The sequence shown here is derived from an EMBL/GenBank/DDBJ whole genome shotgun (WGS) entry which is preliminary data.</text>
</comment>
<evidence type="ECO:0000313" key="2">
    <source>
        <dbReference type="EMBL" id="GAD49859.1"/>
    </source>
</evidence>
<dbReference type="EMBL" id="BASZ01000006">
    <property type="protein sequence ID" value="GAD49859.1"/>
    <property type="molecule type" value="Genomic_DNA"/>
</dbReference>
<dbReference type="KEGG" id="ntd:EGO55_17895"/>
<gene>
    <name evidence="2" type="ORF">NT2_06_02990</name>
</gene>
<keyword evidence="1" id="KW-0732">Signal</keyword>
<feature type="signal peptide" evidence="1">
    <location>
        <begin position="1"/>
        <end position="25"/>
    </location>
</feature>
<reference evidence="2 3" key="1">
    <citation type="submission" date="2013-09" db="EMBL/GenBank/DDBJ databases">
        <title>Whole genome shotgun sequence of Novosphingobium tardaugens NBRC 16725.</title>
        <authorList>
            <person name="Isaki S."/>
            <person name="Hosoyama A."/>
            <person name="Tsuchikane K."/>
            <person name="Katsumata H."/>
            <person name="Ando Y."/>
            <person name="Yamazaki S."/>
            <person name="Fujita N."/>
        </authorList>
    </citation>
    <scope>NUCLEOTIDE SEQUENCE [LARGE SCALE GENOMIC DNA]</scope>
    <source>
        <strain evidence="2 3">NBRC 16725</strain>
    </source>
</reference>
<proteinExistence type="predicted"/>
<evidence type="ECO:0008006" key="4">
    <source>
        <dbReference type="Google" id="ProtNLM"/>
    </source>
</evidence>
<dbReference type="AlphaFoldDB" id="U2ZWX5"/>
<organism evidence="2 3">
    <name type="scientific">Caenibius tardaugens NBRC 16725</name>
    <dbReference type="NCBI Taxonomy" id="1219035"/>
    <lineage>
        <taxon>Bacteria</taxon>
        <taxon>Pseudomonadati</taxon>
        <taxon>Pseudomonadota</taxon>
        <taxon>Alphaproteobacteria</taxon>
        <taxon>Sphingomonadales</taxon>
        <taxon>Erythrobacteraceae</taxon>
        <taxon>Caenibius</taxon>
    </lineage>
</organism>
<accession>U2ZWX5</accession>
<dbReference type="eggNOG" id="ENOG50345YC">
    <property type="taxonomic scope" value="Bacteria"/>
</dbReference>
<protein>
    <recommendedName>
        <fullName evidence="4">Lipoprotein</fullName>
    </recommendedName>
</protein>